<proteinExistence type="inferred from homology"/>
<keyword evidence="4 6" id="KW-0418">Kinase</keyword>
<dbReference type="GO" id="GO:0005829">
    <property type="term" value="C:cytosol"/>
    <property type="evidence" value="ECO:0007669"/>
    <property type="project" value="TreeGrafter"/>
</dbReference>
<dbReference type="GO" id="GO:0005739">
    <property type="term" value="C:mitochondrion"/>
    <property type="evidence" value="ECO:0007669"/>
    <property type="project" value="TreeGrafter"/>
</dbReference>
<dbReference type="OMA" id="FITINTY"/>
<dbReference type="GO" id="GO:0006013">
    <property type="term" value="P:mannose metabolic process"/>
    <property type="evidence" value="ECO:0007669"/>
    <property type="project" value="TreeGrafter"/>
</dbReference>
<dbReference type="GO" id="GO:0001678">
    <property type="term" value="P:intracellular glucose homeostasis"/>
    <property type="evidence" value="ECO:0007669"/>
    <property type="project" value="InterPro"/>
</dbReference>
<dbReference type="RefSeq" id="XP_040724577.1">
    <property type="nucleotide sequence ID" value="XM_040869558.1"/>
</dbReference>
<keyword evidence="10" id="KW-1185">Reference proteome</keyword>
<dbReference type="GO" id="GO:0006006">
    <property type="term" value="P:glucose metabolic process"/>
    <property type="evidence" value="ECO:0007669"/>
    <property type="project" value="TreeGrafter"/>
</dbReference>
<dbReference type="Gene3D" id="3.40.367.20">
    <property type="match status" value="1"/>
</dbReference>
<dbReference type="Pfam" id="PF00349">
    <property type="entry name" value="Hexokinase_1"/>
    <property type="match status" value="1"/>
</dbReference>
<evidence type="ECO:0000256" key="1">
    <source>
        <dbReference type="ARBA" id="ARBA00009225"/>
    </source>
</evidence>
<dbReference type="Gene3D" id="3.30.420.40">
    <property type="match status" value="1"/>
</dbReference>
<dbReference type="PRINTS" id="PR00475">
    <property type="entry name" value="HEXOKINASE"/>
</dbReference>
<dbReference type="EMBL" id="MCFI01000012">
    <property type="protein sequence ID" value="ORY80932.1"/>
    <property type="molecule type" value="Genomic_DNA"/>
</dbReference>
<keyword evidence="5 6" id="KW-0067">ATP-binding</keyword>
<evidence type="ECO:0000259" key="8">
    <source>
        <dbReference type="Pfam" id="PF03727"/>
    </source>
</evidence>
<keyword evidence="2 6" id="KW-0808">Transferase</keyword>
<dbReference type="AlphaFoldDB" id="A0A1Y2FAH7"/>
<evidence type="ECO:0000313" key="10">
    <source>
        <dbReference type="Proteomes" id="UP000193685"/>
    </source>
</evidence>
<dbReference type="UniPathway" id="UPA00109">
    <property type="reaction ID" value="UER00180"/>
</dbReference>
<gene>
    <name evidence="9" type="ORF">BCR37DRAFT_380811</name>
</gene>
<accession>A0A1Y2FAH7</accession>
<dbReference type="PROSITE" id="PS51748">
    <property type="entry name" value="HEXOKINASE_2"/>
    <property type="match status" value="1"/>
</dbReference>
<dbReference type="PANTHER" id="PTHR19443">
    <property type="entry name" value="HEXOKINASE"/>
    <property type="match status" value="1"/>
</dbReference>
<dbReference type="GeneID" id="63786157"/>
<evidence type="ECO:0000256" key="5">
    <source>
        <dbReference type="ARBA" id="ARBA00022840"/>
    </source>
</evidence>
<dbReference type="GO" id="GO:0004340">
    <property type="term" value="F:glucokinase activity"/>
    <property type="evidence" value="ECO:0007669"/>
    <property type="project" value="TreeGrafter"/>
</dbReference>
<evidence type="ECO:0000259" key="7">
    <source>
        <dbReference type="Pfam" id="PF00349"/>
    </source>
</evidence>
<evidence type="ECO:0000256" key="2">
    <source>
        <dbReference type="ARBA" id="ARBA00022679"/>
    </source>
</evidence>
<evidence type="ECO:0000256" key="4">
    <source>
        <dbReference type="ARBA" id="ARBA00022777"/>
    </source>
</evidence>
<dbReference type="PANTHER" id="PTHR19443:SF24">
    <property type="entry name" value="PHOSPHOTRANSFERASE"/>
    <property type="match status" value="1"/>
</dbReference>
<evidence type="ECO:0000256" key="6">
    <source>
        <dbReference type="RuleBase" id="RU362007"/>
    </source>
</evidence>
<comment type="similarity">
    <text evidence="1 6">Belongs to the hexokinase family.</text>
</comment>
<dbReference type="GO" id="GO:0019158">
    <property type="term" value="F:mannokinase activity"/>
    <property type="evidence" value="ECO:0007669"/>
    <property type="project" value="TreeGrafter"/>
</dbReference>
<evidence type="ECO:0000256" key="3">
    <source>
        <dbReference type="ARBA" id="ARBA00022741"/>
    </source>
</evidence>
<dbReference type="InterPro" id="IPR022673">
    <property type="entry name" value="Hexokinase_C"/>
</dbReference>
<dbReference type="Proteomes" id="UP000193685">
    <property type="component" value="Unassembled WGS sequence"/>
</dbReference>
<comment type="caution">
    <text evidence="9">The sequence shown here is derived from an EMBL/GenBank/DDBJ whole genome shotgun (WGS) entry which is preliminary data.</text>
</comment>
<dbReference type="GO" id="GO:0005536">
    <property type="term" value="F:D-glucose binding"/>
    <property type="evidence" value="ECO:0007669"/>
    <property type="project" value="InterPro"/>
</dbReference>
<dbReference type="CDD" id="cd24000">
    <property type="entry name" value="ASKHA_NBD_HK"/>
    <property type="match status" value="1"/>
</dbReference>
<keyword evidence="6" id="KW-0324">Glycolysis</keyword>
<feature type="domain" description="Hexokinase N-terminal" evidence="7">
    <location>
        <begin position="6"/>
        <end position="195"/>
    </location>
</feature>
<dbReference type="GO" id="GO:0008865">
    <property type="term" value="F:fructokinase activity"/>
    <property type="evidence" value="ECO:0007669"/>
    <property type="project" value="TreeGrafter"/>
</dbReference>
<dbReference type="GO" id="GO:0006096">
    <property type="term" value="P:glycolytic process"/>
    <property type="evidence" value="ECO:0007669"/>
    <property type="project" value="UniProtKB-UniPathway"/>
</dbReference>
<dbReference type="GO" id="GO:0005524">
    <property type="term" value="F:ATP binding"/>
    <property type="evidence" value="ECO:0007669"/>
    <property type="project" value="UniProtKB-UniRule"/>
</dbReference>
<dbReference type="SUPFAM" id="SSF53067">
    <property type="entry name" value="Actin-like ATPase domain"/>
    <property type="match status" value="2"/>
</dbReference>
<protein>
    <recommendedName>
        <fullName evidence="6">Phosphotransferase</fullName>
        <ecNumber evidence="6">2.7.1.-</ecNumber>
    </recommendedName>
</protein>
<dbReference type="STRING" id="56484.A0A1Y2FAH7"/>
<evidence type="ECO:0000313" key="9">
    <source>
        <dbReference type="EMBL" id="ORY80932.1"/>
    </source>
</evidence>
<dbReference type="OrthoDB" id="419537at2759"/>
<dbReference type="EC" id="2.7.1.-" evidence="6"/>
<dbReference type="InterPro" id="IPR043129">
    <property type="entry name" value="ATPase_NBD"/>
</dbReference>
<dbReference type="Pfam" id="PF03727">
    <property type="entry name" value="Hexokinase_2"/>
    <property type="match status" value="1"/>
</dbReference>
<reference evidence="9 10" key="1">
    <citation type="submission" date="2016-07" db="EMBL/GenBank/DDBJ databases">
        <title>Pervasive Adenine N6-methylation of Active Genes in Fungi.</title>
        <authorList>
            <consortium name="DOE Joint Genome Institute"/>
            <person name="Mondo S.J."/>
            <person name="Dannebaum R.O."/>
            <person name="Kuo R.C."/>
            <person name="Labutti K."/>
            <person name="Haridas S."/>
            <person name="Kuo A."/>
            <person name="Salamov A."/>
            <person name="Ahrendt S.R."/>
            <person name="Lipzen A."/>
            <person name="Sullivan W."/>
            <person name="Andreopoulos W.B."/>
            <person name="Clum A."/>
            <person name="Lindquist E."/>
            <person name="Daum C."/>
            <person name="Ramamoorthy G.K."/>
            <person name="Gryganskyi A."/>
            <person name="Culley D."/>
            <person name="Magnuson J.K."/>
            <person name="James T.Y."/>
            <person name="O'Malley M.A."/>
            <person name="Stajich J.E."/>
            <person name="Spatafora J.W."/>
            <person name="Visel A."/>
            <person name="Grigoriev I.V."/>
        </authorList>
    </citation>
    <scope>NUCLEOTIDE SEQUENCE [LARGE SCALE GENOMIC DNA]</scope>
    <source>
        <strain evidence="9 10">12-1054</strain>
    </source>
</reference>
<dbReference type="InterPro" id="IPR001312">
    <property type="entry name" value="Hexokinase"/>
</dbReference>
<name>A0A1Y2FAH7_PROLT</name>
<sequence>MEAFLDSLQSSLALSDEQIKDYTSALRPQITADYAQDESMMLPSFVYARPSGNERGEFLAIELGGTMLRLAIVGLSGLACASEFKRSKSWSVPDAFKVTGSGRDLFHWIAQRVSEVIGIENHRKWKAGFTFSFPVQETSISTGQIKLMGKGFASADDENECINVCLSEALKSIGVNVELCAILNDSIATLLAQAYTTPGKTSLSLILGTGCNSAAFACSSLFEAKLKNRGLIDGQSVVAVNCELSMFGKMQLPWTKYDHEVDQTSTRPGYQPLEQFTSGRYLGELVRRIWLDCPGRSSVCPKGFDKAFGLSGRIVSGVEMDTTPTLDFAIALLNEYHALPGSWSHTDVLLLRSIALLVSNRSAALIAASLVALGQALEVLNTDSIVIPCCGAVLERHANYLLRCQAHLNRLRPGIKLQPIQDAGLLGAAVSAAMQESLW</sequence>
<keyword evidence="3 6" id="KW-0547">Nucleotide-binding</keyword>
<organism evidence="9 10">
    <name type="scientific">Protomyces lactucae-debilis</name>
    <dbReference type="NCBI Taxonomy" id="2754530"/>
    <lineage>
        <taxon>Eukaryota</taxon>
        <taxon>Fungi</taxon>
        <taxon>Dikarya</taxon>
        <taxon>Ascomycota</taxon>
        <taxon>Taphrinomycotina</taxon>
        <taxon>Taphrinomycetes</taxon>
        <taxon>Taphrinales</taxon>
        <taxon>Protomycetaceae</taxon>
        <taxon>Protomyces</taxon>
    </lineage>
</organism>
<dbReference type="InterPro" id="IPR022672">
    <property type="entry name" value="Hexokinase_N"/>
</dbReference>
<feature type="domain" description="Hexokinase C-terminal" evidence="8">
    <location>
        <begin position="203"/>
        <end position="434"/>
    </location>
</feature>